<evidence type="ECO:0000256" key="4">
    <source>
        <dbReference type="ARBA" id="ARBA00022723"/>
    </source>
</evidence>
<evidence type="ECO:0000256" key="2">
    <source>
        <dbReference type="ARBA" id="ARBA00010617"/>
    </source>
</evidence>
<evidence type="ECO:0000256" key="3">
    <source>
        <dbReference type="ARBA" id="ARBA00022617"/>
    </source>
</evidence>
<dbReference type="GO" id="GO:0020037">
    <property type="term" value="F:heme binding"/>
    <property type="evidence" value="ECO:0007669"/>
    <property type="project" value="InterPro"/>
</dbReference>
<evidence type="ECO:0000256" key="6">
    <source>
        <dbReference type="ARBA" id="ARBA00023004"/>
    </source>
</evidence>
<dbReference type="Pfam" id="PF00067">
    <property type="entry name" value="p450"/>
    <property type="match status" value="1"/>
</dbReference>
<protein>
    <recommendedName>
        <fullName evidence="10">Cytochrome P450</fullName>
    </recommendedName>
</protein>
<keyword evidence="6" id="KW-0408">Iron</keyword>
<comment type="caution">
    <text evidence="8">The sequence shown here is derived from an EMBL/GenBank/DDBJ whole genome shotgun (WGS) entry which is preliminary data.</text>
</comment>
<proteinExistence type="inferred from homology"/>
<dbReference type="InterPro" id="IPR001128">
    <property type="entry name" value="Cyt_P450"/>
</dbReference>
<name>A0A815S3Y1_9BILA</name>
<comment type="similarity">
    <text evidence="2">Belongs to the cytochrome P450 family.</text>
</comment>
<sequence>MILTIFLLAIILCLIFGYICILKSRCKYFKQRGLSGPSPVLFFGHYRILWSLPNLSEQLRQWTQQYGSIYGLLEGTRPMYVVSDVNFLQEVFIKQFASFNTRSIPFLMKKVKGHQVHMFGASGSTWHRQRHIINPTF</sequence>
<dbReference type="InterPro" id="IPR036396">
    <property type="entry name" value="Cyt_P450_sf"/>
</dbReference>
<dbReference type="GO" id="GO:0016705">
    <property type="term" value="F:oxidoreductase activity, acting on paired donors, with incorporation or reduction of molecular oxygen"/>
    <property type="evidence" value="ECO:0007669"/>
    <property type="project" value="InterPro"/>
</dbReference>
<dbReference type="OrthoDB" id="1470350at2759"/>
<evidence type="ECO:0008006" key="10">
    <source>
        <dbReference type="Google" id="ProtNLM"/>
    </source>
</evidence>
<evidence type="ECO:0000256" key="7">
    <source>
        <dbReference type="ARBA" id="ARBA00023033"/>
    </source>
</evidence>
<comment type="cofactor">
    <cofactor evidence="1">
        <name>heme</name>
        <dbReference type="ChEBI" id="CHEBI:30413"/>
    </cofactor>
</comment>
<dbReference type="PANTHER" id="PTHR24292:SF54">
    <property type="entry name" value="CYP9F3-RELATED"/>
    <property type="match status" value="1"/>
</dbReference>
<keyword evidence="5" id="KW-0560">Oxidoreductase</keyword>
<evidence type="ECO:0000313" key="9">
    <source>
        <dbReference type="Proteomes" id="UP000663891"/>
    </source>
</evidence>
<dbReference type="EMBL" id="CAJNON010001810">
    <property type="protein sequence ID" value="CAF1486771.1"/>
    <property type="molecule type" value="Genomic_DNA"/>
</dbReference>
<dbReference type="InterPro" id="IPR050476">
    <property type="entry name" value="Insect_CytP450_Detox"/>
</dbReference>
<feature type="non-terminal residue" evidence="8">
    <location>
        <position position="137"/>
    </location>
</feature>
<dbReference type="Proteomes" id="UP000663891">
    <property type="component" value="Unassembled WGS sequence"/>
</dbReference>
<organism evidence="8 9">
    <name type="scientific">Adineta steineri</name>
    <dbReference type="NCBI Taxonomy" id="433720"/>
    <lineage>
        <taxon>Eukaryota</taxon>
        <taxon>Metazoa</taxon>
        <taxon>Spiralia</taxon>
        <taxon>Gnathifera</taxon>
        <taxon>Rotifera</taxon>
        <taxon>Eurotatoria</taxon>
        <taxon>Bdelloidea</taxon>
        <taxon>Adinetida</taxon>
        <taxon>Adinetidae</taxon>
        <taxon>Adineta</taxon>
    </lineage>
</organism>
<dbReference type="Gene3D" id="1.10.630.10">
    <property type="entry name" value="Cytochrome P450"/>
    <property type="match status" value="1"/>
</dbReference>
<evidence type="ECO:0000256" key="1">
    <source>
        <dbReference type="ARBA" id="ARBA00001971"/>
    </source>
</evidence>
<dbReference type="AlphaFoldDB" id="A0A815S3Y1"/>
<dbReference type="GO" id="GO:0005506">
    <property type="term" value="F:iron ion binding"/>
    <property type="evidence" value="ECO:0007669"/>
    <property type="project" value="InterPro"/>
</dbReference>
<dbReference type="GO" id="GO:0004497">
    <property type="term" value="F:monooxygenase activity"/>
    <property type="evidence" value="ECO:0007669"/>
    <property type="project" value="UniProtKB-KW"/>
</dbReference>
<evidence type="ECO:0000313" key="8">
    <source>
        <dbReference type="EMBL" id="CAF1486771.1"/>
    </source>
</evidence>
<accession>A0A815S3Y1</accession>
<keyword evidence="3" id="KW-0349">Heme</keyword>
<evidence type="ECO:0000256" key="5">
    <source>
        <dbReference type="ARBA" id="ARBA00023002"/>
    </source>
</evidence>
<keyword evidence="7" id="KW-0503">Monooxygenase</keyword>
<gene>
    <name evidence="8" type="ORF">VCS650_LOCUS41479</name>
</gene>
<keyword evidence="4" id="KW-0479">Metal-binding</keyword>
<dbReference type="PANTHER" id="PTHR24292">
    <property type="entry name" value="CYTOCHROME P450"/>
    <property type="match status" value="1"/>
</dbReference>
<dbReference type="SUPFAM" id="SSF48264">
    <property type="entry name" value="Cytochrome P450"/>
    <property type="match status" value="1"/>
</dbReference>
<reference evidence="8" key="1">
    <citation type="submission" date="2021-02" db="EMBL/GenBank/DDBJ databases">
        <authorList>
            <person name="Nowell W R."/>
        </authorList>
    </citation>
    <scope>NUCLEOTIDE SEQUENCE</scope>
</reference>